<dbReference type="InterPro" id="IPR006168">
    <property type="entry name" value="G3P_DH_NAD-dep"/>
</dbReference>
<feature type="binding site" evidence="13">
    <location>
        <position position="50"/>
    </location>
    <ligand>
        <name>NADPH</name>
        <dbReference type="ChEBI" id="CHEBI:57783"/>
    </ligand>
</feature>
<organism evidence="21 22">
    <name type="scientific">Neobacillus bataviensis LMG 21833</name>
    <dbReference type="NCBI Taxonomy" id="1117379"/>
    <lineage>
        <taxon>Bacteria</taxon>
        <taxon>Bacillati</taxon>
        <taxon>Bacillota</taxon>
        <taxon>Bacilli</taxon>
        <taxon>Bacillales</taxon>
        <taxon>Bacillaceae</taxon>
        <taxon>Neobacillus</taxon>
    </lineage>
</organism>
<comment type="function">
    <text evidence="13">Catalyzes the reduction of the glycolytic intermediate dihydroxyacetone phosphate (DHAP) to sn-glycerol 3-phosphate (G3P), the key precursor for phospholipid synthesis.</text>
</comment>
<feature type="binding site" evidence="13">
    <location>
        <position position="274"/>
    </location>
    <ligand>
        <name>sn-glycerol 3-phosphate</name>
        <dbReference type="ChEBI" id="CHEBI:57597"/>
    </ligand>
</feature>
<dbReference type="InterPro" id="IPR013328">
    <property type="entry name" value="6PGD_dom2"/>
</dbReference>
<dbReference type="GO" id="GO:0141153">
    <property type="term" value="F:glycerol-3-phosphate dehydrogenase (NADP+) activity"/>
    <property type="evidence" value="ECO:0007669"/>
    <property type="project" value="RHEA"/>
</dbReference>
<evidence type="ECO:0000256" key="16">
    <source>
        <dbReference type="PIRSR" id="PIRSR000114-3"/>
    </source>
</evidence>
<evidence type="ECO:0000313" key="21">
    <source>
        <dbReference type="EMBL" id="EKN69614.1"/>
    </source>
</evidence>
<feature type="binding site" evidence="13">
    <location>
        <position position="30"/>
    </location>
    <ligand>
        <name>NADPH</name>
        <dbReference type="ChEBI" id="CHEBI:57783"/>
    </ligand>
</feature>
<accession>K6DMQ9</accession>
<evidence type="ECO:0000256" key="15">
    <source>
        <dbReference type="PIRSR" id="PIRSR000114-2"/>
    </source>
</evidence>
<feature type="binding site" evidence="16">
    <location>
        <position position="274"/>
    </location>
    <ligand>
        <name>NAD(+)</name>
        <dbReference type="ChEBI" id="CHEBI:57540"/>
    </ligand>
</feature>
<evidence type="ECO:0000256" key="13">
    <source>
        <dbReference type="HAMAP-Rule" id="MF_00394"/>
    </source>
</evidence>
<dbReference type="eggNOG" id="COG0240">
    <property type="taxonomic scope" value="Bacteria"/>
</dbReference>
<dbReference type="GO" id="GO:0008654">
    <property type="term" value="P:phospholipid biosynthetic process"/>
    <property type="evidence" value="ECO:0007669"/>
    <property type="project" value="UniProtKB-KW"/>
</dbReference>
<evidence type="ECO:0000256" key="9">
    <source>
        <dbReference type="ARBA" id="ARBA00052716"/>
    </source>
</evidence>
<keyword evidence="13" id="KW-0963">Cytoplasm</keyword>
<evidence type="ECO:0000256" key="10">
    <source>
        <dbReference type="ARBA" id="ARBA00066687"/>
    </source>
</evidence>
<comment type="caution">
    <text evidence="21">The sequence shown here is derived from an EMBL/GenBank/DDBJ whole genome shotgun (WGS) entry which is preliminary data.</text>
</comment>
<dbReference type="EC" id="1.1.1.94" evidence="10 13"/>
<comment type="similarity">
    <text evidence="1 13 17">Belongs to the NAD-dependent glycerol-3-phosphate dehydrogenase family.</text>
</comment>
<feature type="binding site" evidence="16">
    <location>
        <begin position="26"/>
        <end position="31"/>
    </location>
    <ligand>
        <name>NAD(+)</name>
        <dbReference type="ChEBI" id="CHEBI:57540"/>
    </ligand>
</feature>
<dbReference type="InterPro" id="IPR008927">
    <property type="entry name" value="6-PGluconate_DH-like_C_sf"/>
</dbReference>
<feature type="domain" description="Glycerol-3-phosphate dehydrogenase NAD-dependent C-terminal" evidence="20">
    <location>
        <begin position="199"/>
        <end position="339"/>
    </location>
</feature>
<evidence type="ECO:0000256" key="11">
    <source>
        <dbReference type="ARBA" id="ARBA00069372"/>
    </source>
</evidence>
<dbReference type="AlphaFoldDB" id="K6DMQ9"/>
<dbReference type="GO" id="GO:0141152">
    <property type="term" value="F:glycerol-3-phosphate dehydrogenase (NAD+) activity"/>
    <property type="evidence" value="ECO:0007669"/>
    <property type="project" value="RHEA"/>
</dbReference>
<evidence type="ECO:0000256" key="17">
    <source>
        <dbReference type="RuleBase" id="RU000437"/>
    </source>
</evidence>
<feature type="binding site" evidence="13">
    <location>
        <position position="274"/>
    </location>
    <ligand>
        <name>NADPH</name>
        <dbReference type="ChEBI" id="CHEBI:57783"/>
    </ligand>
</feature>
<evidence type="ECO:0000256" key="18">
    <source>
        <dbReference type="SAM" id="Phobius"/>
    </source>
</evidence>
<feature type="active site" description="Proton acceptor" evidence="13 14">
    <location>
        <position position="210"/>
    </location>
</feature>
<dbReference type="FunFam" id="1.10.1040.10:FF:000001">
    <property type="entry name" value="Glycerol-3-phosphate dehydrogenase [NAD(P)+]"/>
    <property type="match status" value="1"/>
</dbReference>
<evidence type="ECO:0000256" key="2">
    <source>
        <dbReference type="ARBA" id="ARBA00022516"/>
    </source>
</evidence>
<evidence type="ECO:0000256" key="7">
    <source>
        <dbReference type="ARBA" id="ARBA00023209"/>
    </source>
</evidence>
<feature type="transmembrane region" description="Helical" evidence="18">
    <location>
        <begin position="20"/>
        <end position="39"/>
    </location>
</feature>
<reference evidence="21 22" key="1">
    <citation type="journal article" date="2012" name="Front. Microbiol.">
        <title>Redundancy and modularity in membrane-associated dissimilatory nitrate reduction in Bacillus.</title>
        <authorList>
            <person name="Heylen K."/>
            <person name="Keltjens J."/>
        </authorList>
    </citation>
    <scope>NUCLEOTIDE SEQUENCE [LARGE SCALE GENOMIC DNA]</scope>
    <source>
        <strain evidence="22">LMG 21833T</strain>
    </source>
</reference>
<evidence type="ECO:0000313" key="22">
    <source>
        <dbReference type="Proteomes" id="UP000006316"/>
    </source>
</evidence>
<dbReference type="FunFam" id="3.40.50.720:FF:000019">
    <property type="entry name" value="Glycerol-3-phosphate dehydrogenase [NAD(P)+]"/>
    <property type="match status" value="1"/>
</dbReference>
<dbReference type="InterPro" id="IPR036291">
    <property type="entry name" value="NAD(P)-bd_dom_sf"/>
</dbReference>
<keyword evidence="13" id="KW-0547">Nucleotide-binding</keyword>
<dbReference type="NCBIfam" id="NF000941">
    <property type="entry name" value="PRK00094.1-3"/>
    <property type="match status" value="1"/>
</dbReference>
<evidence type="ECO:0000259" key="20">
    <source>
        <dbReference type="Pfam" id="PF07479"/>
    </source>
</evidence>
<feature type="binding site" evidence="13">
    <location>
        <position position="263"/>
    </location>
    <ligand>
        <name>sn-glycerol 3-phosphate</name>
        <dbReference type="ChEBI" id="CHEBI:57597"/>
    </ligand>
</feature>
<dbReference type="SUPFAM" id="SSF51735">
    <property type="entry name" value="NAD(P)-binding Rossmann-fold domains"/>
    <property type="match status" value="1"/>
</dbReference>
<feature type="binding site" evidence="13">
    <location>
        <position position="124"/>
    </location>
    <ligand>
        <name>sn-glycerol 3-phosphate</name>
        <dbReference type="ChEBI" id="CHEBI:57597"/>
    </ligand>
</feature>
<sequence>MREKENKDKAGVLFMQNKKAAIAVVGAGSWGTALAIVLADNAHEVRLWSHKEDQVKEINGFHTNKKYLPEIALPELIVAYASLSDALAGVDTVILAVPTKAIREVLGKIRAVQADSITIAHVSKGIEPDTLLRITEMIKEEMPKELLKDIVVLSGPSHAEEVSLRHPTTVTVASENMEAAEKIQDLFINHNFRVYTNSDVIGVEIGGALKNIIALAAGITDGLGYGDNAKAALMTRGLAEIARLGTKMGANPLTFSGLTGIGDLIVTCTSVHSRNWRAGNLLGKGQTLDEVLDNMGMVVEGVRTTKAAYQLAKKYDVNMPITTVLYNVLFNGKNAKDAVDVLMARGKTHEMEDLVNVLDEKYTEG</sequence>
<dbReference type="SUPFAM" id="SSF48179">
    <property type="entry name" value="6-phosphogluconate dehydrogenase C-terminal domain-like"/>
    <property type="match status" value="1"/>
</dbReference>
<dbReference type="Proteomes" id="UP000006316">
    <property type="component" value="Unassembled WGS sequence"/>
</dbReference>
<keyword evidence="18" id="KW-0472">Membrane</keyword>
<keyword evidence="5 13" id="KW-0520">NAD</keyword>
<feature type="binding site" evidence="13">
    <location>
        <position position="273"/>
    </location>
    <ligand>
        <name>sn-glycerol 3-phosphate</name>
        <dbReference type="ChEBI" id="CHEBI:57597"/>
    </ligand>
</feature>
<comment type="subcellular location">
    <subcellularLocation>
        <location evidence="13">Cytoplasm</location>
    </subcellularLocation>
</comment>
<dbReference type="NCBIfam" id="NF000940">
    <property type="entry name" value="PRK00094.1-2"/>
    <property type="match status" value="1"/>
</dbReference>
<feature type="binding site" evidence="13">
    <location>
        <position position="155"/>
    </location>
    <ligand>
        <name>sn-glycerol 3-phosphate</name>
        <dbReference type="ChEBI" id="CHEBI:57597"/>
    </ligand>
</feature>
<feature type="binding site" evidence="13">
    <location>
        <position position="298"/>
    </location>
    <ligand>
        <name>NADPH</name>
        <dbReference type="ChEBI" id="CHEBI:57783"/>
    </ligand>
</feature>
<evidence type="ECO:0000256" key="1">
    <source>
        <dbReference type="ARBA" id="ARBA00011009"/>
    </source>
</evidence>
<feature type="binding site" evidence="13">
    <location>
        <position position="124"/>
    </location>
    <ligand>
        <name>NADPH</name>
        <dbReference type="ChEBI" id="CHEBI:57783"/>
    </ligand>
</feature>
<dbReference type="PRINTS" id="PR00077">
    <property type="entry name" value="GPDHDRGNASE"/>
</dbReference>
<keyword evidence="3 13" id="KW-0521">NADP</keyword>
<keyword evidence="18" id="KW-1133">Transmembrane helix</keyword>
<dbReference type="PIRSF" id="PIRSF000114">
    <property type="entry name" value="Glycerol-3-P_dh"/>
    <property type="match status" value="1"/>
</dbReference>
<evidence type="ECO:0000256" key="14">
    <source>
        <dbReference type="PIRSR" id="PIRSR000114-1"/>
    </source>
</evidence>
<feature type="binding site" evidence="13">
    <location>
        <position position="275"/>
    </location>
    <ligand>
        <name>sn-glycerol 3-phosphate</name>
        <dbReference type="ChEBI" id="CHEBI:57597"/>
    </ligand>
</feature>
<dbReference type="GO" id="GO:0046168">
    <property type="term" value="P:glycerol-3-phosphate catabolic process"/>
    <property type="evidence" value="ECO:0007669"/>
    <property type="project" value="InterPro"/>
</dbReference>
<feature type="binding site" evidence="15">
    <location>
        <begin position="274"/>
        <end position="275"/>
    </location>
    <ligand>
        <name>substrate</name>
    </ligand>
</feature>
<evidence type="ECO:0000259" key="19">
    <source>
        <dbReference type="Pfam" id="PF01210"/>
    </source>
</evidence>
<dbReference type="PANTHER" id="PTHR11728:SF1">
    <property type="entry name" value="GLYCEROL-3-PHOSPHATE DEHYDROGENASE [NAD(+)] 2, CHLOROPLASTIC"/>
    <property type="match status" value="1"/>
</dbReference>
<dbReference type="InterPro" id="IPR006109">
    <property type="entry name" value="G3P_DH_NAD-dep_C"/>
</dbReference>
<feature type="binding site" evidence="13">
    <location>
        <position position="300"/>
    </location>
    <ligand>
        <name>NADPH</name>
        <dbReference type="ChEBI" id="CHEBI:57783"/>
    </ligand>
</feature>
<dbReference type="Gene3D" id="1.10.1040.10">
    <property type="entry name" value="N-(1-d-carboxylethyl)-l-norvaline Dehydrogenase, domain 2"/>
    <property type="match status" value="1"/>
</dbReference>
<keyword evidence="8 13" id="KW-1208">Phospholipid metabolism</keyword>
<dbReference type="EMBL" id="AJLS01000055">
    <property type="protein sequence ID" value="EKN69614.1"/>
    <property type="molecule type" value="Genomic_DNA"/>
</dbReference>
<dbReference type="NCBIfam" id="NF000942">
    <property type="entry name" value="PRK00094.1-4"/>
    <property type="match status" value="1"/>
</dbReference>
<keyword evidence="22" id="KW-1185">Reference proteome</keyword>
<dbReference type="STRING" id="1117379.BABA_09316"/>
<feature type="binding site" evidence="13">
    <location>
        <position position="157"/>
    </location>
    <ligand>
        <name>sn-glycerol 3-phosphate</name>
        <dbReference type="ChEBI" id="CHEBI:57597"/>
    </ligand>
</feature>
<dbReference type="Pfam" id="PF07479">
    <property type="entry name" value="NAD_Gly3P_dh_C"/>
    <property type="match status" value="1"/>
</dbReference>
<dbReference type="GO" id="GO:0005829">
    <property type="term" value="C:cytosol"/>
    <property type="evidence" value="ECO:0007669"/>
    <property type="project" value="TreeGrafter"/>
</dbReference>
<keyword evidence="2 13" id="KW-0444">Lipid biosynthesis</keyword>
<evidence type="ECO:0000256" key="4">
    <source>
        <dbReference type="ARBA" id="ARBA00023002"/>
    </source>
</evidence>
<proteinExistence type="inferred from homology"/>
<keyword evidence="7 13" id="KW-0594">Phospholipid biosynthesis</keyword>
<keyword evidence="6 13" id="KW-0443">Lipid metabolism</keyword>
<keyword evidence="4 13" id="KW-0560">Oxidoreductase</keyword>
<dbReference type="HAMAP" id="MF_00394">
    <property type="entry name" value="NAD_Glyc3P_dehydrog"/>
    <property type="match status" value="1"/>
</dbReference>
<gene>
    <name evidence="13 21" type="primary">gpsA</name>
    <name evidence="21" type="ORF">BABA_09316</name>
</gene>
<evidence type="ECO:0000256" key="8">
    <source>
        <dbReference type="ARBA" id="ARBA00023264"/>
    </source>
</evidence>
<feature type="binding site" evidence="16">
    <location>
        <position position="159"/>
    </location>
    <ligand>
        <name>NAD(+)</name>
        <dbReference type="ChEBI" id="CHEBI:57540"/>
    </ligand>
</feature>
<evidence type="ECO:0000256" key="3">
    <source>
        <dbReference type="ARBA" id="ARBA00022857"/>
    </source>
</evidence>
<protein>
    <recommendedName>
        <fullName evidence="11 13">Glycerol-3-phosphate dehydrogenase [NAD(P)+]</fullName>
        <ecNumber evidence="10 13">1.1.1.94</ecNumber>
    </recommendedName>
    <alternativeName>
        <fullName evidence="13">NAD(P)(+)-dependent glycerol-3-phosphate dehydrogenase</fullName>
    </alternativeName>
    <alternativeName>
        <fullName evidence="12 13">NAD(P)H-dependent dihydroxyacetone-phosphate reductase</fullName>
    </alternativeName>
</protein>
<keyword evidence="18" id="KW-0812">Transmembrane</keyword>
<dbReference type="Gene3D" id="3.40.50.720">
    <property type="entry name" value="NAD(P)-binding Rossmann-like Domain"/>
    <property type="match status" value="1"/>
</dbReference>
<comment type="catalytic activity">
    <reaction evidence="9">
        <text>sn-glycerol 3-phosphate + NADP(+) = dihydroxyacetone phosphate + NADPH + H(+)</text>
        <dbReference type="Rhea" id="RHEA:11096"/>
        <dbReference type="ChEBI" id="CHEBI:15378"/>
        <dbReference type="ChEBI" id="CHEBI:57597"/>
        <dbReference type="ChEBI" id="CHEBI:57642"/>
        <dbReference type="ChEBI" id="CHEBI:57783"/>
        <dbReference type="ChEBI" id="CHEBI:58349"/>
        <dbReference type="EC" id="1.1.1.94"/>
    </reaction>
    <physiologicalReaction direction="right-to-left" evidence="9">
        <dbReference type="Rhea" id="RHEA:11098"/>
    </physiologicalReaction>
</comment>
<dbReference type="PROSITE" id="PS00957">
    <property type="entry name" value="NAD_G3PDH"/>
    <property type="match status" value="1"/>
</dbReference>
<feature type="binding site" evidence="13">
    <location>
        <position position="159"/>
    </location>
    <ligand>
        <name>NADPH</name>
        <dbReference type="ChEBI" id="CHEBI:57783"/>
    </ligand>
</feature>
<dbReference type="GO" id="GO:0005975">
    <property type="term" value="P:carbohydrate metabolic process"/>
    <property type="evidence" value="ECO:0007669"/>
    <property type="project" value="InterPro"/>
</dbReference>
<evidence type="ECO:0000256" key="12">
    <source>
        <dbReference type="ARBA" id="ARBA00080511"/>
    </source>
</evidence>
<dbReference type="PATRIC" id="fig|1117379.3.peg.1946"/>
<feature type="domain" description="Glycerol-3-phosphate dehydrogenase NAD-dependent N-terminal" evidence="19">
    <location>
        <begin position="22"/>
        <end position="180"/>
    </location>
</feature>
<comment type="pathway">
    <text evidence="13">Membrane lipid metabolism; glycerophospholipid metabolism.</text>
</comment>
<name>K6DMQ9_9BACI</name>
<dbReference type="Pfam" id="PF01210">
    <property type="entry name" value="NAD_Gly3P_dh_N"/>
    <property type="match status" value="1"/>
</dbReference>
<feature type="binding site" evidence="13">
    <location>
        <position position="51"/>
    </location>
    <ligand>
        <name>NADPH</name>
        <dbReference type="ChEBI" id="CHEBI:57783"/>
    </ligand>
</feature>
<dbReference type="GO" id="GO:0006650">
    <property type="term" value="P:glycerophospholipid metabolic process"/>
    <property type="evidence" value="ECO:0007669"/>
    <property type="project" value="UniProtKB-UniRule"/>
</dbReference>
<evidence type="ECO:0000256" key="5">
    <source>
        <dbReference type="ARBA" id="ARBA00023027"/>
    </source>
</evidence>
<dbReference type="GO" id="GO:0046167">
    <property type="term" value="P:glycerol-3-phosphate biosynthetic process"/>
    <property type="evidence" value="ECO:0007669"/>
    <property type="project" value="UniProtKB-UniRule"/>
</dbReference>
<comment type="catalytic activity">
    <reaction evidence="13">
        <text>sn-glycerol 3-phosphate + NAD(+) = dihydroxyacetone phosphate + NADH + H(+)</text>
        <dbReference type="Rhea" id="RHEA:11092"/>
        <dbReference type="ChEBI" id="CHEBI:15378"/>
        <dbReference type="ChEBI" id="CHEBI:57540"/>
        <dbReference type="ChEBI" id="CHEBI:57597"/>
        <dbReference type="ChEBI" id="CHEBI:57642"/>
        <dbReference type="ChEBI" id="CHEBI:57945"/>
        <dbReference type="EC" id="1.1.1.94"/>
    </reaction>
</comment>
<feature type="binding site" evidence="13">
    <location>
        <position position="67"/>
    </location>
    <ligand>
        <name>NADPH</name>
        <dbReference type="ChEBI" id="CHEBI:57783"/>
    </ligand>
</feature>
<evidence type="ECO:0000256" key="6">
    <source>
        <dbReference type="ARBA" id="ARBA00023098"/>
    </source>
</evidence>
<dbReference type="UniPathway" id="UPA00940"/>
<dbReference type="PANTHER" id="PTHR11728">
    <property type="entry name" value="GLYCEROL-3-PHOSPHATE DEHYDROGENASE"/>
    <property type="match status" value="1"/>
</dbReference>
<feature type="binding site" evidence="13">
    <location>
        <position position="29"/>
    </location>
    <ligand>
        <name>NADPH</name>
        <dbReference type="ChEBI" id="CHEBI:57783"/>
    </ligand>
</feature>
<dbReference type="GO" id="GO:0051287">
    <property type="term" value="F:NAD binding"/>
    <property type="evidence" value="ECO:0007669"/>
    <property type="project" value="InterPro"/>
</dbReference>
<dbReference type="InterPro" id="IPR011128">
    <property type="entry name" value="G3P_DH_NAD-dep_N"/>
</dbReference>
<feature type="binding site" evidence="13">
    <location>
        <position position="210"/>
    </location>
    <ligand>
        <name>sn-glycerol 3-phosphate</name>
        <dbReference type="ChEBI" id="CHEBI:57597"/>
    </ligand>
</feature>
<feature type="binding site" evidence="15">
    <location>
        <position position="124"/>
    </location>
    <ligand>
        <name>substrate</name>
    </ligand>
</feature>